<dbReference type="AlphaFoldDB" id="A0A2T9WST6"/>
<organism evidence="1 2">
    <name type="scientific">Nanobsidianus stetteri</name>
    <dbReference type="NCBI Taxonomy" id="1294122"/>
    <lineage>
        <taxon>Archaea</taxon>
        <taxon>Nanobdellota</taxon>
        <taxon>Candidatus Nanoarchaeia</taxon>
        <taxon>Nanoarchaeales</taxon>
        <taxon>Nanopusillaceae</taxon>
        <taxon>Candidatus Nanobsidianus</taxon>
    </lineage>
</organism>
<sequence>MRFDEFEDAFKRNIELRLRHIFNDPDNRKYEIGIFSALNKSKNYIRELKNLVNRRIQFLEKLLH</sequence>
<accession>A0A2T9WST6</accession>
<evidence type="ECO:0000313" key="2">
    <source>
        <dbReference type="Proteomes" id="UP000245908"/>
    </source>
</evidence>
<dbReference type="EMBL" id="QEFH01000014">
    <property type="protein sequence ID" value="PVU70897.1"/>
    <property type="molecule type" value="Genomic_DNA"/>
</dbReference>
<gene>
    <name evidence="1" type="ORF">DDW05_02050</name>
</gene>
<reference evidence="1 2" key="1">
    <citation type="journal article" date="2015" name="Appl. Environ. Microbiol.">
        <title>Nanoarchaeota, Their Sulfolobales Host, and Nanoarchaeota Virus Distribution across Yellowstone National Park Hot Springs.</title>
        <authorList>
            <person name="Munson-McGee J.H."/>
            <person name="Field E.K."/>
            <person name="Bateson M."/>
            <person name="Rooney C."/>
            <person name="Stepanauskas R."/>
            <person name="Young M.J."/>
        </authorList>
    </citation>
    <scope>NUCLEOTIDE SEQUENCE [LARGE SCALE GENOMIC DNA]</scope>
    <source>
        <strain evidence="1">SCGC AB-777_O03</strain>
    </source>
</reference>
<name>A0A2T9WST6_NANST</name>
<proteinExistence type="predicted"/>
<protein>
    <submittedName>
        <fullName evidence="1">Uncharacterized protein</fullName>
    </submittedName>
</protein>
<comment type="caution">
    <text evidence="1">The sequence shown here is derived from an EMBL/GenBank/DDBJ whole genome shotgun (WGS) entry which is preliminary data.</text>
</comment>
<evidence type="ECO:0000313" key="1">
    <source>
        <dbReference type="EMBL" id="PVU70897.1"/>
    </source>
</evidence>
<dbReference type="Proteomes" id="UP000245908">
    <property type="component" value="Unassembled WGS sequence"/>
</dbReference>